<proteinExistence type="predicted"/>
<dbReference type="InterPro" id="IPR001789">
    <property type="entry name" value="Sig_transdc_resp-reg_receiver"/>
</dbReference>
<dbReference type="AlphaFoldDB" id="A0A2S5DGU4"/>
<gene>
    <name evidence="3" type="ORF">C2I19_08835</name>
</gene>
<organism evidence="3 4">
    <name type="scientific">Chromobacterium alticapitis</name>
    <dbReference type="NCBI Taxonomy" id="2073169"/>
    <lineage>
        <taxon>Bacteria</taxon>
        <taxon>Pseudomonadati</taxon>
        <taxon>Pseudomonadota</taxon>
        <taxon>Betaproteobacteria</taxon>
        <taxon>Neisseriales</taxon>
        <taxon>Chromobacteriaceae</taxon>
        <taxon>Chromobacterium</taxon>
    </lineage>
</organism>
<dbReference type="SMART" id="SM00448">
    <property type="entry name" value="REC"/>
    <property type="match status" value="1"/>
</dbReference>
<accession>A0A2S5DGU4</accession>
<dbReference type="Gene3D" id="3.40.50.2300">
    <property type="match status" value="1"/>
</dbReference>
<dbReference type="CDD" id="cd17541">
    <property type="entry name" value="REC_CheB-like"/>
    <property type="match status" value="1"/>
</dbReference>
<dbReference type="InterPro" id="IPR011006">
    <property type="entry name" value="CheY-like_superfamily"/>
</dbReference>
<feature type="domain" description="Response regulatory" evidence="2">
    <location>
        <begin position="9"/>
        <end position="126"/>
    </location>
</feature>
<keyword evidence="4" id="KW-1185">Reference proteome</keyword>
<evidence type="ECO:0000313" key="4">
    <source>
        <dbReference type="Proteomes" id="UP000237082"/>
    </source>
</evidence>
<evidence type="ECO:0000313" key="3">
    <source>
        <dbReference type="EMBL" id="POZ62264.1"/>
    </source>
</evidence>
<comment type="caution">
    <text evidence="1">Lacks conserved residue(s) required for the propagation of feature annotation.</text>
</comment>
<name>A0A2S5DGU4_9NEIS</name>
<dbReference type="PROSITE" id="PS50110">
    <property type="entry name" value="RESPONSE_REGULATORY"/>
    <property type="match status" value="1"/>
</dbReference>
<dbReference type="Pfam" id="PF00072">
    <property type="entry name" value="Response_reg"/>
    <property type="match status" value="1"/>
</dbReference>
<protein>
    <recommendedName>
        <fullName evidence="2">Response regulatory domain-containing protein</fullName>
    </recommendedName>
</protein>
<dbReference type="EMBL" id="PQWB01000032">
    <property type="protein sequence ID" value="POZ62264.1"/>
    <property type="molecule type" value="Genomic_DNA"/>
</dbReference>
<dbReference type="PANTHER" id="PTHR42872:SF6">
    <property type="entry name" value="PROTEIN-GLUTAMATE METHYLESTERASE_PROTEIN-GLUTAMINE GLUTAMINASE"/>
    <property type="match status" value="1"/>
</dbReference>
<dbReference type="PANTHER" id="PTHR42872">
    <property type="entry name" value="PROTEIN-GLUTAMATE METHYLESTERASE/PROTEIN-GLUTAMINE GLUTAMINASE"/>
    <property type="match status" value="1"/>
</dbReference>
<sequence length="141" mass="15197">MSRGQPKIRVLIIDGSAAARQLMSQMLSKEPGMEVMGAASDPRFALAKMACAWPDVIVLNIDMPRMDDLSFLRKLMLERPTPVVICSPLAQGGVADILARLPKGMDAFLRESGGDLAAAIHCAAVSMADRPRLFGGIQQFD</sequence>
<comment type="caution">
    <text evidence="3">The sequence shown here is derived from an EMBL/GenBank/DDBJ whole genome shotgun (WGS) entry which is preliminary data.</text>
</comment>
<reference evidence="4" key="1">
    <citation type="submission" date="2018-02" db="EMBL/GenBank/DDBJ databases">
        <authorList>
            <person name="O'Hara-Hanley K."/>
            <person name="Soby S."/>
        </authorList>
    </citation>
    <scope>NUCLEOTIDE SEQUENCE [LARGE SCALE GENOMIC DNA]</scope>
    <source>
        <strain evidence="4">MWU14-2602</strain>
    </source>
</reference>
<dbReference type="SUPFAM" id="SSF52172">
    <property type="entry name" value="CheY-like"/>
    <property type="match status" value="1"/>
</dbReference>
<evidence type="ECO:0000259" key="2">
    <source>
        <dbReference type="PROSITE" id="PS50110"/>
    </source>
</evidence>
<dbReference type="GO" id="GO:0000160">
    <property type="term" value="P:phosphorelay signal transduction system"/>
    <property type="evidence" value="ECO:0007669"/>
    <property type="project" value="InterPro"/>
</dbReference>
<dbReference type="Proteomes" id="UP000237082">
    <property type="component" value="Unassembled WGS sequence"/>
</dbReference>
<evidence type="ECO:0000256" key="1">
    <source>
        <dbReference type="PROSITE-ProRule" id="PRU00169"/>
    </source>
</evidence>